<dbReference type="HOGENOM" id="CLU_1644753_0_0_1"/>
<dbReference type="PANTHER" id="PTHR35329:SF1">
    <property type="entry name" value="CHITIN SYNTHASE EXPORT CHAPERONE"/>
    <property type="match status" value="1"/>
</dbReference>
<evidence type="ECO:0000313" key="2">
    <source>
        <dbReference type="EMBL" id="KIM31365.1"/>
    </source>
</evidence>
<protein>
    <submittedName>
        <fullName evidence="2">Uncharacterized protein</fullName>
    </submittedName>
</protein>
<dbReference type="Proteomes" id="UP000054097">
    <property type="component" value="Unassembled WGS sequence"/>
</dbReference>
<dbReference type="Pfam" id="PF12271">
    <property type="entry name" value="Chs7"/>
    <property type="match status" value="1"/>
</dbReference>
<dbReference type="GO" id="GO:0005789">
    <property type="term" value="C:endoplasmic reticulum membrane"/>
    <property type="evidence" value="ECO:0007669"/>
    <property type="project" value="TreeGrafter"/>
</dbReference>
<dbReference type="STRING" id="933852.A0A0C3B3G1"/>
<keyword evidence="1" id="KW-0472">Membrane</keyword>
<keyword evidence="1" id="KW-0812">Transmembrane</keyword>
<reference evidence="2 3" key="1">
    <citation type="submission" date="2014-04" db="EMBL/GenBank/DDBJ databases">
        <authorList>
            <consortium name="DOE Joint Genome Institute"/>
            <person name="Kuo A."/>
            <person name="Zuccaro A."/>
            <person name="Kohler A."/>
            <person name="Nagy L.G."/>
            <person name="Floudas D."/>
            <person name="Copeland A."/>
            <person name="Barry K.W."/>
            <person name="Cichocki N."/>
            <person name="Veneault-Fourrey C."/>
            <person name="LaButti K."/>
            <person name="Lindquist E.A."/>
            <person name="Lipzen A."/>
            <person name="Lundell T."/>
            <person name="Morin E."/>
            <person name="Murat C."/>
            <person name="Sun H."/>
            <person name="Tunlid A."/>
            <person name="Henrissat B."/>
            <person name="Grigoriev I.V."/>
            <person name="Hibbett D.S."/>
            <person name="Martin F."/>
            <person name="Nordberg H.P."/>
            <person name="Cantor M.N."/>
            <person name="Hua S.X."/>
        </authorList>
    </citation>
    <scope>NUCLEOTIDE SEQUENCE [LARGE SCALE GENOMIC DNA]</scope>
    <source>
        <strain evidence="2 3">MAFF 305830</strain>
    </source>
</reference>
<feature type="transmembrane region" description="Helical" evidence="1">
    <location>
        <begin position="73"/>
        <end position="93"/>
    </location>
</feature>
<reference evidence="3" key="2">
    <citation type="submission" date="2015-01" db="EMBL/GenBank/DDBJ databases">
        <title>Evolutionary Origins and Diversification of the Mycorrhizal Mutualists.</title>
        <authorList>
            <consortium name="DOE Joint Genome Institute"/>
            <consortium name="Mycorrhizal Genomics Consortium"/>
            <person name="Kohler A."/>
            <person name="Kuo A."/>
            <person name="Nagy L.G."/>
            <person name="Floudas D."/>
            <person name="Copeland A."/>
            <person name="Barry K.W."/>
            <person name="Cichocki N."/>
            <person name="Veneault-Fourrey C."/>
            <person name="LaButti K."/>
            <person name="Lindquist E.A."/>
            <person name="Lipzen A."/>
            <person name="Lundell T."/>
            <person name="Morin E."/>
            <person name="Murat C."/>
            <person name="Riley R."/>
            <person name="Ohm R."/>
            <person name="Sun H."/>
            <person name="Tunlid A."/>
            <person name="Henrissat B."/>
            <person name="Grigoriev I.V."/>
            <person name="Hibbett D.S."/>
            <person name="Martin F."/>
        </authorList>
    </citation>
    <scope>NUCLEOTIDE SEQUENCE [LARGE SCALE GENOMIC DNA]</scope>
    <source>
        <strain evidence="3">MAFF 305830</strain>
    </source>
</reference>
<dbReference type="GO" id="GO:0051082">
    <property type="term" value="F:unfolded protein binding"/>
    <property type="evidence" value="ECO:0007669"/>
    <property type="project" value="TreeGrafter"/>
</dbReference>
<dbReference type="AlphaFoldDB" id="A0A0C3B3G1"/>
<feature type="transmembrane region" description="Helical" evidence="1">
    <location>
        <begin position="105"/>
        <end position="125"/>
    </location>
</feature>
<dbReference type="GO" id="GO:0006457">
    <property type="term" value="P:protein folding"/>
    <property type="evidence" value="ECO:0007669"/>
    <property type="project" value="TreeGrafter"/>
</dbReference>
<sequence>MATTTTTDSKYGSGFGSFVYMCHNVPSYPWCNLFYRQLQSTGGVTLPPPATAPVGINIDCGIPKSGDGSLGNIANMVVCGVSIIITALLILQVSRRRAAVGGTPITVLTAIHAAIVALLFWFLFWNGVVATQIVEDGTLSSLIVSSFSPEPSVYSLTPSQL</sequence>
<accession>A0A0C3B3G1</accession>
<dbReference type="InterPro" id="IPR022057">
    <property type="entry name" value="Chs7"/>
</dbReference>
<evidence type="ECO:0000256" key="1">
    <source>
        <dbReference type="SAM" id="Phobius"/>
    </source>
</evidence>
<name>A0A0C3B3G1_SERVB</name>
<keyword evidence="3" id="KW-1185">Reference proteome</keyword>
<gene>
    <name evidence="2" type="ORF">M408DRAFT_258253</name>
</gene>
<keyword evidence="1" id="KW-1133">Transmembrane helix</keyword>
<evidence type="ECO:0000313" key="3">
    <source>
        <dbReference type="Proteomes" id="UP000054097"/>
    </source>
</evidence>
<dbReference type="OrthoDB" id="5582162at2759"/>
<proteinExistence type="predicted"/>
<organism evidence="2 3">
    <name type="scientific">Serendipita vermifera MAFF 305830</name>
    <dbReference type="NCBI Taxonomy" id="933852"/>
    <lineage>
        <taxon>Eukaryota</taxon>
        <taxon>Fungi</taxon>
        <taxon>Dikarya</taxon>
        <taxon>Basidiomycota</taxon>
        <taxon>Agaricomycotina</taxon>
        <taxon>Agaricomycetes</taxon>
        <taxon>Sebacinales</taxon>
        <taxon>Serendipitaceae</taxon>
        <taxon>Serendipita</taxon>
    </lineage>
</organism>
<dbReference type="PANTHER" id="PTHR35329">
    <property type="entry name" value="CHITIN SYNTHASE EXPORT CHAPERONE"/>
    <property type="match status" value="1"/>
</dbReference>
<dbReference type="EMBL" id="KN824282">
    <property type="protein sequence ID" value="KIM31365.1"/>
    <property type="molecule type" value="Genomic_DNA"/>
</dbReference>